<dbReference type="InterPro" id="IPR051458">
    <property type="entry name" value="Cyt/Met_Dipeptidase"/>
</dbReference>
<sequence>MLTLARTALSPLNKKIESYGGVLSTDVVDAFFEKNQQRFLDELFEFLRIPSVSTDPENAGDVRRCAEWLIAHLKGIGLKTVELHETPGHPIVYAEHLTQDDAPTILIYGHYDVQPPDPLELWTTPPFEPQVRDGKIFARGATDDKGQLFCHVKGLEAWLATEGDLPVNIKLLIEGEEEVGSVNLDHWIEANQERLACDAVVISDSSMFGPGKPSITYGLRGLAYLEMTVEGPDHDLHSGLFGGAIPNPINELARIIAKLHDAQGRVAIPGFYDDVIELTDEERADFAALPFDESGFLKESGAAGLKGEAGFTTLERIWARPTLDCNGIWGGFTGVGAKTVLPSKAHAKFSCRLVPGQDPDRIAELAEDYVRELVDPALRVSVRPHHGGKPVLTERDAPTVQAALRALSRVWGTDAVFTRGGGSIPVVATFSEILNVPTVLMGLGLSDDRLHSPDEKFDVENFYAGVRASAYLMHEAGQPAE</sequence>
<evidence type="ECO:0000256" key="3">
    <source>
        <dbReference type="ARBA" id="ARBA00022801"/>
    </source>
</evidence>
<evidence type="ECO:0000313" key="5">
    <source>
        <dbReference type="EMBL" id="TXD34737.1"/>
    </source>
</evidence>
<keyword evidence="3" id="KW-0378">Hydrolase</keyword>
<dbReference type="PANTHER" id="PTHR43270:SF12">
    <property type="entry name" value="SUCCINYL-DIAMINOPIMELATE DESUCCINYLASE"/>
    <property type="match status" value="1"/>
</dbReference>
<evidence type="ECO:0000259" key="4">
    <source>
        <dbReference type="Pfam" id="PF07687"/>
    </source>
</evidence>
<feature type="domain" description="Peptidase M20 dimerisation" evidence="4">
    <location>
        <begin position="217"/>
        <end position="373"/>
    </location>
</feature>
<gene>
    <name evidence="5" type="ORF">FRC98_18060</name>
</gene>
<name>A0A5C6X7L9_9DELT</name>
<dbReference type="InterPro" id="IPR002933">
    <property type="entry name" value="Peptidase_M20"/>
</dbReference>
<dbReference type="NCBIfam" id="NF006579">
    <property type="entry name" value="PRK09104.1"/>
    <property type="match status" value="1"/>
</dbReference>
<dbReference type="CDD" id="cd05680">
    <property type="entry name" value="M20_dipept_like"/>
    <property type="match status" value="1"/>
</dbReference>
<proteinExistence type="predicted"/>
<dbReference type="Pfam" id="PF01546">
    <property type="entry name" value="Peptidase_M20"/>
    <property type="match status" value="1"/>
</dbReference>
<dbReference type="PANTHER" id="PTHR43270">
    <property type="entry name" value="BETA-ALA-HIS DIPEPTIDASE"/>
    <property type="match status" value="1"/>
</dbReference>
<dbReference type="SUPFAM" id="SSF53187">
    <property type="entry name" value="Zn-dependent exopeptidases"/>
    <property type="match status" value="1"/>
</dbReference>
<dbReference type="Pfam" id="PF07687">
    <property type="entry name" value="M20_dimer"/>
    <property type="match status" value="1"/>
</dbReference>
<keyword evidence="1" id="KW-0645">Protease</keyword>
<dbReference type="Proteomes" id="UP000321412">
    <property type="component" value="Unassembled WGS sequence"/>
</dbReference>
<dbReference type="NCBIfam" id="NF005914">
    <property type="entry name" value="PRK07907.1"/>
    <property type="match status" value="1"/>
</dbReference>
<reference evidence="5 6" key="1">
    <citation type="submission" date="2019-08" db="EMBL/GenBank/DDBJ databases">
        <title>Bradymonadales sp. TMQ4.</title>
        <authorList>
            <person name="Liang Q."/>
        </authorList>
    </citation>
    <scope>NUCLEOTIDE SEQUENCE [LARGE SCALE GENOMIC DNA]</scope>
    <source>
        <strain evidence="5 6">TMQ4</strain>
    </source>
</reference>
<dbReference type="GO" id="GO:0046872">
    <property type="term" value="F:metal ion binding"/>
    <property type="evidence" value="ECO:0007669"/>
    <property type="project" value="UniProtKB-KW"/>
</dbReference>
<keyword evidence="2" id="KW-0479">Metal-binding</keyword>
<keyword evidence="6" id="KW-1185">Reference proteome</keyword>
<dbReference type="EMBL" id="VOSM01000012">
    <property type="protein sequence ID" value="TXD34737.1"/>
    <property type="molecule type" value="Genomic_DNA"/>
</dbReference>
<protein>
    <submittedName>
        <fullName evidence="5">Dipeptidase</fullName>
    </submittedName>
</protein>
<dbReference type="OrthoDB" id="5443984at2"/>
<dbReference type="NCBIfam" id="NF006053">
    <property type="entry name" value="PRK08201.1"/>
    <property type="match status" value="1"/>
</dbReference>
<evidence type="ECO:0000256" key="2">
    <source>
        <dbReference type="ARBA" id="ARBA00022723"/>
    </source>
</evidence>
<dbReference type="InterPro" id="IPR011650">
    <property type="entry name" value="Peptidase_M20_dimer"/>
</dbReference>
<accession>A0A5C6X7L9</accession>
<dbReference type="GO" id="GO:0008233">
    <property type="term" value="F:peptidase activity"/>
    <property type="evidence" value="ECO:0007669"/>
    <property type="project" value="UniProtKB-KW"/>
</dbReference>
<dbReference type="Gene3D" id="3.30.70.360">
    <property type="match status" value="1"/>
</dbReference>
<evidence type="ECO:0000256" key="1">
    <source>
        <dbReference type="ARBA" id="ARBA00022670"/>
    </source>
</evidence>
<dbReference type="AlphaFoldDB" id="A0A5C6X7L9"/>
<dbReference type="GO" id="GO:0006508">
    <property type="term" value="P:proteolysis"/>
    <property type="evidence" value="ECO:0007669"/>
    <property type="project" value="UniProtKB-KW"/>
</dbReference>
<dbReference type="Gene3D" id="3.40.630.10">
    <property type="entry name" value="Zn peptidases"/>
    <property type="match status" value="1"/>
</dbReference>
<organism evidence="5 6">
    <name type="scientific">Lujinxingia vulgaris</name>
    <dbReference type="NCBI Taxonomy" id="2600176"/>
    <lineage>
        <taxon>Bacteria</taxon>
        <taxon>Deltaproteobacteria</taxon>
        <taxon>Bradymonadales</taxon>
        <taxon>Lujinxingiaceae</taxon>
        <taxon>Lujinxingia</taxon>
    </lineage>
</organism>
<evidence type="ECO:0000313" key="6">
    <source>
        <dbReference type="Proteomes" id="UP000321412"/>
    </source>
</evidence>
<comment type="caution">
    <text evidence="5">The sequence shown here is derived from an EMBL/GenBank/DDBJ whole genome shotgun (WGS) entry which is preliminary data.</text>
</comment>